<evidence type="ECO:0000256" key="9">
    <source>
        <dbReference type="ARBA" id="ARBA00022801"/>
    </source>
</evidence>
<dbReference type="EMBL" id="BMZG01000006">
    <property type="protein sequence ID" value="GHA73457.1"/>
    <property type="molecule type" value="Genomic_DNA"/>
</dbReference>
<evidence type="ECO:0000256" key="2">
    <source>
        <dbReference type="ARBA" id="ARBA00001946"/>
    </source>
</evidence>
<protein>
    <recommendedName>
        <fullName evidence="6">phosphoglycolate phosphatase</fullName>
        <ecNumber evidence="6">3.1.3.18</ecNumber>
    </recommendedName>
</protein>
<dbReference type="SFLD" id="SFLDS00003">
    <property type="entry name" value="Haloacid_Dehalogenase"/>
    <property type="match status" value="1"/>
</dbReference>
<evidence type="ECO:0000256" key="1">
    <source>
        <dbReference type="ARBA" id="ARBA00000830"/>
    </source>
</evidence>
<keyword evidence="7" id="KW-0113">Calvin cycle</keyword>
<comment type="cofactor">
    <cofactor evidence="2">
        <name>Mg(2+)</name>
        <dbReference type="ChEBI" id="CHEBI:18420"/>
    </cofactor>
</comment>
<keyword evidence="8" id="KW-0479">Metal-binding</keyword>
<evidence type="ECO:0000256" key="10">
    <source>
        <dbReference type="ARBA" id="ARBA00022842"/>
    </source>
</evidence>
<dbReference type="GO" id="GO:0005829">
    <property type="term" value="C:cytosol"/>
    <property type="evidence" value="ECO:0007669"/>
    <property type="project" value="TreeGrafter"/>
</dbReference>
<dbReference type="InterPro" id="IPR050155">
    <property type="entry name" value="HAD-like_hydrolase_sf"/>
</dbReference>
<evidence type="ECO:0000256" key="6">
    <source>
        <dbReference type="ARBA" id="ARBA00013078"/>
    </source>
</evidence>
<evidence type="ECO:0000256" key="12">
    <source>
        <dbReference type="ARBA" id="ARBA00059247"/>
    </source>
</evidence>
<dbReference type="PANTHER" id="PTHR43434">
    <property type="entry name" value="PHOSPHOGLYCOLATE PHOSPHATASE"/>
    <property type="match status" value="1"/>
</dbReference>
<dbReference type="GO" id="GO:0046872">
    <property type="term" value="F:metal ion binding"/>
    <property type="evidence" value="ECO:0007669"/>
    <property type="project" value="UniProtKB-KW"/>
</dbReference>
<dbReference type="RefSeq" id="WP_189493141.1">
    <property type="nucleotide sequence ID" value="NZ_BMZG01000006.1"/>
</dbReference>
<dbReference type="EC" id="3.1.3.18" evidence="6"/>
<dbReference type="InterPro" id="IPR036412">
    <property type="entry name" value="HAD-like_sf"/>
</dbReference>
<dbReference type="SUPFAM" id="SSF56784">
    <property type="entry name" value="HAD-like"/>
    <property type="match status" value="1"/>
</dbReference>
<dbReference type="Pfam" id="PF13419">
    <property type="entry name" value="HAD_2"/>
    <property type="match status" value="1"/>
</dbReference>
<evidence type="ECO:0000256" key="11">
    <source>
        <dbReference type="ARBA" id="ARBA00023277"/>
    </source>
</evidence>
<dbReference type="GO" id="GO:0008967">
    <property type="term" value="F:phosphoglycolate phosphatase activity"/>
    <property type="evidence" value="ECO:0007669"/>
    <property type="project" value="UniProtKB-EC"/>
</dbReference>
<evidence type="ECO:0000256" key="5">
    <source>
        <dbReference type="ARBA" id="ARBA00011233"/>
    </source>
</evidence>
<dbReference type="GO" id="GO:0006281">
    <property type="term" value="P:DNA repair"/>
    <property type="evidence" value="ECO:0007669"/>
    <property type="project" value="TreeGrafter"/>
</dbReference>
<dbReference type="NCBIfam" id="TIGR01549">
    <property type="entry name" value="HAD-SF-IA-v1"/>
    <property type="match status" value="1"/>
</dbReference>
<comment type="caution">
    <text evidence="13">The sequence shown here is derived from an EMBL/GenBank/DDBJ whole genome shotgun (WGS) entry which is preliminary data.</text>
</comment>
<comment type="catalytic activity">
    <reaction evidence="1">
        <text>2-phosphoglycolate + H2O = glycolate + phosphate</text>
        <dbReference type="Rhea" id="RHEA:14369"/>
        <dbReference type="ChEBI" id="CHEBI:15377"/>
        <dbReference type="ChEBI" id="CHEBI:29805"/>
        <dbReference type="ChEBI" id="CHEBI:43474"/>
        <dbReference type="ChEBI" id="CHEBI:58033"/>
        <dbReference type="EC" id="3.1.3.18"/>
    </reaction>
</comment>
<comment type="function">
    <text evidence="12">Specifically catalyzes the dephosphorylation of 2-phosphoglycolate. Is involved in the dissimilation of the intracellular 2-phosphoglycolate formed during the DNA repair of 3'-phosphoglycolate ends, a major class of DNA lesions induced by oxidative stress.</text>
</comment>
<dbReference type="InterPro" id="IPR037512">
    <property type="entry name" value="PGPase_prok"/>
</dbReference>
<accession>A0A8J3CNL6</accession>
<evidence type="ECO:0000256" key="8">
    <source>
        <dbReference type="ARBA" id="ARBA00022723"/>
    </source>
</evidence>
<evidence type="ECO:0000256" key="7">
    <source>
        <dbReference type="ARBA" id="ARBA00022567"/>
    </source>
</evidence>
<dbReference type="FunFam" id="3.40.50.1000:FF:000022">
    <property type="entry name" value="Phosphoglycolate phosphatase"/>
    <property type="match status" value="1"/>
</dbReference>
<comment type="similarity">
    <text evidence="4">Belongs to the HAD-like hydrolase superfamily. CbbY/CbbZ/Gph/YieH family.</text>
</comment>
<reference evidence="13" key="1">
    <citation type="journal article" date="2014" name="Int. J. Syst. Evol. Microbiol.">
        <title>Complete genome sequence of Corynebacterium casei LMG S-19264T (=DSM 44701T), isolated from a smear-ripened cheese.</title>
        <authorList>
            <consortium name="US DOE Joint Genome Institute (JGI-PGF)"/>
            <person name="Walter F."/>
            <person name="Albersmeier A."/>
            <person name="Kalinowski J."/>
            <person name="Ruckert C."/>
        </authorList>
    </citation>
    <scope>NUCLEOTIDE SEQUENCE</scope>
    <source>
        <strain evidence="13">KCTC 32501</strain>
    </source>
</reference>
<gene>
    <name evidence="13" type="primary">gph-1</name>
    <name evidence="13" type="ORF">GCM10009007_13040</name>
</gene>
<dbReference type="AlphaFoldDB" id="A0A8J3CNL6"/>
<evidence type="ECO:0000256" key="4">
    <source>
        <dbReference type="ARBA" id="ARBA00006171"/>
    </source>
</evidence>
<dbReference type="Gene3D" id="1.10.150.240">
    <property type="entry name" value="Putative phosphatase, domain 2"/>
    <property type="match status" value="1"/>
</dbReference>
<dbReference type="PRINTS" id="PR00413">
    <property type="entry name" value="HADHALOGNASE"/>
</dbReference>
<dbReference type="GO" id="GO:0019253">
    <property type="term" value="P:reductive pentose-phosphate cycle"/>
    <property type="evidence" value="ECO:0007669"/>
    <property type="project" value="UniProtKB-KW"/>
</dbReference>
<sequence>MTSIILERTAAVLFDLDGTLVDSAPDLAGAVNALRISRGLEVLPLAQLRPYASHGARGLIGAGLSVVPEHPEFDALRNEFLDYYQSHACVETALFDGMEHVLQTLEAHRIPWGIVTNKHERFTKPLLEQLNLTNRAAVIISGDTAEHAKPHPAPLLLAAERLGLSPEKLVYVGDDQRDIQSAKAANYQLSIAAAYGYCQADEVSLWQADFIVQQPEELLVI</sequence>
<evidence type="ECO:0000313" key="14">
    <source>
        <dbReference type="Proteomes" id="UP000614287"/>
    </source>
</evidence>
<dbReference type="Proteomes" id="UP000614287">
    <property type="component" value="Unassembled WGS sequence"/>
</dbReference>
<reference evidence="13" key="2">
    <citation type="submission" date="2020-09" db="EMBL/GenBank/DDBJ databases">
        <authorList>
            <person name="Sun Q."/>
            <person name="Kim S."/>
        </authorList>
    </citation>
    <scope>NUCLEOTIDE SEQUENCE</scope>
    <source>
        <strain evidence="13">KCTC 32501</strain>
    </source>
</reference>
<dbReference type="InterPro" id="IPR023214">
    <property type="entry name" value="HAD_sf"/>
</dbReference>
<evidence type="ECO:0000313" key="13">
    <source>
        <dbReference type="EMBL" id="GHA73457.1"/>
    </source>
</evidence>
<dbReference type="InterPro" id="IPR023198">
    <property type="entry name" value="PGP-like_dom2"/>
</dbReference>
<dbReference type="InterPro" id="IPR006439">
    <property type="entry name" value="HAD-SF_hydro_IA"/>
</dbReference>
<dbReference type="PANTHER" id="PTHR43434:SF23">
    <property type="entry name" value="PHOSPHOGLYCOLATE PHOSPHATASE"/>
    <property type="match status" value="1"/>
</dbReference>
<name>A0A8J3CNL6_9BURK</name>
<keyword evidence="14" id="KW-1185">Reference proteome</keyword>
<dbReference type="InterPro" id="IPR041492">
    <property type="entry name" value="HAD_2"/>
</dbReference>
<comment type="pathway">
    <text evidence="3">Organic acid metabolism; glycolate biosynthesis; glycolate from 2-phosphoglycolate: step 1/1.</text>
</comment>
<evidence type="ECO:0000256" key="3">
    <source>
        <dbReference type="ARBA" id="ARBA00004818"/>
    </source>
</evidence>
<comment type="subunit">
    <text evidence="5">Homotrimer.</text>
</comment>
<dbReference type="SFLD" id="SFLDG01129">
    <property type="entry name" value="C1.5:_HAD__Beta-PGM__Phosphata"/>
    <property type="match status" value="1"/>
</dbReference>
<keyword evidence="9" id="KW-0378">Hydrolase</keyword>
<dbReference type="Gene3D" id="3.40.50.1000">
    <property type="entry name" value="HAD superfamily/HAD-like"/>
    <property type="match status" value="1"/>
</dbReference>
<organism evidence="13 14">
    <name type="scientific">Formosimonas limnophila</name>
    <dbReference type="NCBI Taxonomy" id="1384487"/>
    <lineage>
        <taxon>Bacteria</taxon>
        <taxon>Pseudomonadati</taxon>
        <taxon>Pseudomonadota</taxon>
        <taxon>Betaproteobacteria</taxon>
        <taxon>Burkholderiales</taxon>
        <taxon>Burkholderiaceae</taxon>
        <taxon>Formosimonas</taxon>
    </lineage>
</organism>
<dbReference type="NCBIfam" id="TIGR01509">
    <property type="entry name" value="HAD-SF-IA-v3"/>
    <property type="match status" value="1"/>
</dbReference>
<proteinExistence type="inferred from homology"/>
<keyword evidence="11" id="KW-0119">Carbohydrate metabolism</keyword>
<dbReference type="NCBIfam" id="TIGR01449">
    <property type="entry name" value="PGP_bact"/>
    <property type="match status" value="1"/>
</dbReference>
<keyword evidence="10" id="KW-0460">Magnesium</keyword>
<dbReference type="SFLD" id="SFLDG01135">
    <property type="entry name" value="C1.5.6:_HAD__Beta-PGM__Phospha"/>
    <property type="match status" value="1"/>
</dbReference>